<comment type="caution">
    <text evidence="1">The sequence shown here is derived from an EMBL/GenBank/DDBJ whole genome shotgun (WGS) entry which is preliminary data.</text>
</comment>
<evidence type="ECO:0000313" key="1">
    <source>
        <dbReference type="EMBL" id="GAN35280.1"/>
    </source>
</evidence>
<reference evidence="2" key="1">
    <citation type="journal article" date="2015" name="Genome Announc.">
        <title>Draft Genome Sequence of an Anaerobic Ammonium-Oxidizing Bacterium, "Candidatus Brocadia sinica".</title>
        <authorList>
            <person name="Oshiki M."/>
            <person name="Shinyako-Hata K."/>
            <person name="Satoh H."/>
            <person name="Okabe S."/>
        </authorList>
    </citation>
    <scope>NUCLEOTIDE SEQUENCE [LARGE SCALE GENOMIC DNA]</scope>
    <source>
        <strain evidence="2">JPN1</strain>
    </source>
</reference>
<name>A0ABQ0K3N9_9BACT</name>
<dbReference type="EMBL" id="BAFN01000001">
    <property type="protein sequence ID" value="GAN35280.1"/>
    <property type="molecule type" value="Genomic_DNA"/>
</dbReference>
<proteinExistence type="predicted"/>
<dbReference type="RefSeq" id="WP_157842624.1">
    <property type="nucleotide sequence ID" value="NZ_BAFN01000001.1"/>
</dbReference>
<keyword evidence="2" id="KW-1185">Reference proteome</keyword>
<accession>A0ABQ0K3N9</accession>
<dbReference type="Proteomes" id="UP000032309">
    <property type="component" value="Unassembled WGS sequence"/>
</dbReference>
<sequence>MNTYEYNEDTLEMLYDTVDALTSMMEGDKDYTSKDILHKLEEIARYE</sequence>
<protein>
    <submittedName>
        <fullName evidence="1">Uncharacterized protein</fullName>
    </submittedName>
</protein>
<organism evidence="1 2">
    <name type="scientific">Candidatus Brocadia sinica JPN1</name>
    <dbReference type="NCBI Taxonomy" id="1197129"/>
    <lineage>
        <taxon>Bacteria</taxon>
        <taxon>Pseudomonadati</taxon>
        <taxon>Planctomycetota</taxon>
        <taxon>Candidatus Brocadiia</taxon>
        <taxon>Candidatus Brocadiales</taxon>
        <taxon>Candidatus Brocadiaceae</taxon>
        <taxon>Candidatus Brocadia</taxon>
    </lineage>
</organism>
<gene>
    <name evidence="1" type="ORF">BROSI_A3829</name>
</gene>
<evidence type="ECO:0000313" key="2">
    <source>
        <dbReference type="Proteomes" id="UP000032309"/>
    </source>
</evidence>